<keyword evidence="11" id="KW-1185">Reference proteome</keyword>
<dbReference type="Gene3D" id="3.90.1150.10">
    <property type="entry name" value="Aspartate Aminotransferase, domain 1"/>
    <property type="match status" value="1"/>
</dbReference>
<evidence type="ECO:0000259" key="9">
    <source>
        <dbReference type="Pfam" id="PF00266"/>
    </source>
</evidence>
<dbReference type="RefSeq" id="WP_026655326.1">
    <property type="nucleotide sequence ID" value="NC_022538.1"/>
</dbReference>
<dbReference type="HOGENOM" id="CLU_003433_2_5_14"/>
<keyword evidence="5 8" id="KW-0663">Pyridoxal phosphate</keyword>
<dbReference type="InterPro" id="IPR020578">
    <property type="entry name" value="Aminotrans_V_PyrdxlP_BS"/>
</dbReference>
<dbReference type="AlphaFoldDB" id="U4KJS3"/>
<evidence type="ECO:0000313" key="11">
    <source>
        <dbReference type="Proteomes" id="UP000032740"/>
    </source>
</evidence>
<keyword evidence="4 8" id="KW-0808">Transferase</keyword>
<dbReference type="KEGG" id="apal:BN85402270"/>
<protein>
    <recommendedName>
        <fullName evidence="3 8">Cysteine desulfurase</fullName>
        <ecNumber evidence="3 8">2.8.1.7</ecNumber>
    </recommendedName>
</protein>
<dbReference type="PANTHER" id="PTHR43586">
    <property type="entry name" value="CYSTEINE DESULFURASE"/>
    <property type="match status" value="1"/>
</dbReference>
<dbReference type="PIRSF" id="PIRSF005572">
    <property type="entry name" value="NifS"/>
    <property type="match status" value="1"/>
</dbReference>
<dbReference type="InterPro" id="IPR016454">
    <property type="entry name" value="Cysteine_dSase"/>
</dbReference>
<evidence type="ECO:0000256" key="3">
    <source>
        <dbReference type="ARBA" id="ARBA00012239"/>
    </source>
</evidence>
<dbReference type="EMBL" id="FO681347">
    <property type="protein sequence ID" value="CCV63804.1"/>
    <property type="molecule type" value="Genomic_DNA"/>
</dbReference>
<name>U4KJS3_ALTPJ</name>
<reference evidence="10" key="1">
    <citation type="journal article" date="2013" name="J. Mol. Microbiol. Biotechnol.">
        <title>Analysis of the Complete Genomes of Acholeplasma brassicae , A. palmae and A. laidlawii and Their Comparison to the Obligate Parasites from ' Candidatus Phytoplasma'.</title>
        <authorList>
            <person name="Kube M."/>
            <person name="Siewert C."/>
            <person name="Migdoll A.M."/>
            <person name="Duduk B."/>
            <person name="Holz S."/>
            <person name="Rabus R."/>
            <person name="Seemuller E."/>
            <person name="Mitrovic J."/>
            <person name="Muller I."/>
            <person name="Buttner C."/>
            <person name="Reinhardt R."/>
        </authorList>
    </citation>
    <scope>NUCLEOTIDE SEQUENCE [LARGE SCALE GENOMIC DNA]</scope>
    <source>
        <strain evidence="10">J233</strain>
    </source>
</reference>
<evidence type="ECO:0000256" key="2">
    <source>
        <dbReference type="ARBA" id="ARBA00010447"/>
    </source>
</evidence>
<dbReference type="InterPro" id="IPR000192">
    <property type="entry name" value="Aminotrans_V_dom"/>
</dbReference>
<organism evidence="10 11">
    <name type="scientific">Alteracholeplasma palmae (strain ATCC 49389 / J233)</name>
    <name type="common">Acholeplasma palmae</name>
    <dbReference type="NCBI Taxonomy" id="1318466"/>
    <lineage>
        <taxon>Bacteria</taxon>
        <taxon>Bacillati</taxon>
        <taxon>Mycoplasmatota</taxon>
        <taxon>Mollicutes</taxon>
        <taxon>Acholeplasmatales</taxon>
        <taxon>Acholeplasmataceae</taxon>
        <taxon>Acholeplasma</taxon>
    </lineage>
</organism>
<comment type="catalytic activity">
    <reaction evidence="6 8">
        <text>(sulfur carrier)-H + L-cysteine = (sulfur carrier)-SH + L-alanine</text>
        <dbReference type="Rhea" id="RHEA:43892"/>
        <dbReference type="Rhea" id="RHEA-COMP:14737"/>
        <dbReference type="Rhea" id="RHEA-COMP:14739"/>
        <dbReference type="ChEBI" id="CHEBI:29917"/>
        <dbReference type="ChEBI" id="CHEBI:35235"/>
        <dbReference type="ChEBI" id="CHEBI:57972"/>
        <dbReference type="ChEBI" id="CHEBI:64428"/>
        <dbReference type="EC" id="2.8.1.7"/>
    </reaction>
</comment>
<dbReference type="InterPro" id="IPR015424">
    <property type="entry name" value="PyrdxlP-dep_Trfase"/>
</dbReference>
<evidence type="ECO:0000256" key="4">
    <source>
        <dbReference type="ARBA" id="ARBA00022679"/>
    </source>
</evidence>
<dbReference type="PROSITE" id="PS00595">
    <property type="entry name" value="AA_TRANSFER_CLASS_5"/>
    <property type="match status" value="1"/>
</dbReference>
<comment type="similarity">
    <text evidence="2 8">Belongs to the class-V pyridoxal-phosphate-dependent aminotransferase family. Csd subfamily.</text>
</comment>
<dbReference type="STRING" id="1318466.BN85402270"/>
<dbReference type="EC" id="2.8.1.7" evidence="3 8"/>
<dbReference type="InterPro" id="IPR015422">
    <property type="entry name" value="PyrdxlP-dep_Trfase_small"/>
</dbReference>
<evidence type="ECO:0000256" key="5">
    <source>
        <dbReference type="ARBA" id="ARBA00022898"/>
    </source>
</evidence>
<dbReference type="SUPFAM" id="SSF53383">
    <property type="entry name" value="PLP-dependent transferases"/>
    <property type="match status" value="1"/>
</dbReference>
<dbReference type="GO" id="GO:0006534">
    <property type="term" value="P:cysteine metabolic process"/>
    <property type="evidence" value="ECO:0007669"/>
    <property type="project" value="UniProtKB-UniRule"/>
</dbReference>
<feature type="domain" description="Aminotransferase class V" evidence="9">
    <location>
        <begin position="20"/>
        <end position="386"/>
    </location>
</feature>
<dbReference type="Proteomes" id="UP000032740">
    <property type="component" value="Chromosome"/>
</dbReference>
<dbReference type="OrthoDB" id="9804366at2"/>
<comment type="cofactor">
    <cofactor evidence="1 7">
        <name>pyridoxal 5'-phosphate</name>
        <dbReference type="ChEBI" id="CHEBI:597326"/>
    </cofactor>
</comment>
<evidence type="ECO:0000256" key="8">
    <source>
        <dbReference type="RuleBase" id="RU004506"/>
    </source>
</evidence>
<dbReference type="CDD" id="cd06453">
    <property type="entry name" value="SufS_like"/>
    <property type="match status" value="1"/>
</dbReference>
<dbReference type="InterPro" id="IPR015421">
    <property type="entry name" value="PyrdxlP-dep_Trfase_major"/>
</dbReference>
<comment type="function">
    <text evidence="8">Catalyzes the removal of elemental sulfur and selenium atoms from L-cysteine, L-cystine, L-selenocysteine, and L-selenocystine to produce L-alanine.</text>
</comment>
<sequence length="400" mass="45024">MNIDKIKSLFPIFKINKEIVYLDSAASSLKPQRVIDALTYYYANNGSNIHRGVYKLASIATDAFELTRKNLATFINALENEVIFTKGTTDSLNIIAESYKNFINEGDEIITSELEHHSSMLPWQQVAIERKAKLVYVPLDSDHKITVENFKKVLTDKTKVVALTHVSNVLGYETPIKEIAFLAHQKNAIVILDAAQSISHMPIDVKDLNVDFMAFSSHKMYGPNGVGVLYGKYELLEKMPPVEFGGEMVHLTNKENATWKVPPYKFEAGTPDVADVIALNEAVSLINEIGFKTIMEHEEKLHQYTLEKMSKIKGVNIFNQKADHAIIAFNINDVHPHDVASILDQYNVCVRAGHHCAQLVSKALNQPSTLRASFAIYNTYEDCDKLVDAVIKARDFFNQF</sequence>
<evidence type="ECO:0000256" key="7">
    <source>
        <dbReference type="RuleBase" id="RU004504"/>
    </source>
</evidence>
<evidence type="ECO:0000256" key="1">
    <source>
        <dbReference type="ARBA" id="ARBA00001933"/>
    </source>
</evidence>
<dbReference type="Gene3D" id="3.40.640.10">
    <property type="entry name" value="Type I PLP-dependent aspartate aminotransferase-like (Major domain)"/>
    <property type="match status" value="1"/>
</dbReference>
<dbReference type="PANTHER" id="PTHR43586:SF8">
    <property type="entry name" value="CYSTEINE DESULFURASE 1, CHLOROPLASTIC"/>
    <property type="match status" value="1"/>
</dbReference>
<dbReference type="GO" id="GO:0030170">
    <property type="term" value="F:pyridoxal phosphate binding"/>
    <property type="evidence" value="ECO:0007669"/>
    <property type="project" value="UniProtKB-UniRule"/>
</dbReference>
<dbReference type="NCBIfam" id="TIGR01979">
    <property type="entry name" value="sufS"/>
    <property type="match status" value="1"/>
</dbReference>
<evidence type="ECO:0000313" key="10">
    <source>
        <dbReference type="EMBL" id="CCV63804.1"/>
    </source>
</evidence>
<dbReference type="InterPro" id="IPR010970">
    <property type="entry name" value="Cys_dSase_SufS"/>
</dbReference>
<accession>U4KJS3</accession>
<evidence type="ECO:0000256" key="6">
    <source>
        <dbReference type="ARBA" id="ARBA00050776"/>
    </source>
</evidence>
<dbReference type="GO" id="GO:0031071">
    <property type="term" value="F:cysteine desulfurase activity"/>
    <property type="evidence" value="ECO:0007669"/>
    <property type="project" value="UniProtKB-UniRule"/>
</dbReference>
<proteinExistence type="inferred from homology"/>
<gene>
    <name evidence="10" type="primary">sufS</name>
    <name evidence="10" type="ORF">BN85402270</name>
</gene>
<dbReference type="Pfam" id="PF00266">
    <property type="entry name" value="Aminotran_5"/>
    <property type="match status" value="1"/>
</dbReference>